<gene>
    <name evidence="8" type="ORF">D4739_11270</name>
</gene>
<comment type="subcellular location">
    <subcellularLocation>
        <location evidence="1">Cell membrane</location>
        <topology evidence="1">Multi-pass membrane protein</topology>
    </subcellularLocation>
</comment>
<organism evidence="8 9">
    <name type="scientific">Nocardioides cavernaquae</name>
    <dbReference type="NCBI Taxonomy" id="2321396"/>
    <lineage>
        <taxon>Bacteria</taxon>
        <taxon>Bacillati</taxon>
        <taxon>Actinomycetota</taxon>
        <taxon>Actinomycetes</taxon>
        <taxon>Propionibacteriales</taxon>
        <taxon>Nocardioidaceae</taxon>
        <taxon>Nocardioides</taxon>
    </lineage>
</organism>
<feature type="transmembrane region" description="Helical" evidence="6">
    <location>
        <begin position="719"/>
        <end position="738"/>
    </location>
</feature>
<dbReference type="SUPFAM" id="SSF82866">
    <property type="entry name" value="Multidrug efflux transporter AcrB transmembrane domain"/>
    <property type="match status" value="2"/>
</dbReference>
<keyword evidence="2" id="KW-1003">Cell membrane</keyword>
<dbReference type="Pfam" id="PF03176">
    <property type="entry name" value="MMPL"/>
    <property type="match status" value="1"/>
</dbReference>
<evidence type="ECO:0000259" key="7">
    <source>
        <dbReference type="Pfam" id="PF03176"/>
    </source>
</evidence>
<name>A0A3A5HG75_9ACTN</name>
<dbReference type="EMBL" id="QYRP01000002">
    <property type="protein sequence ID" value="RJS46737.1"/>
    <property type="molecule type" value="Genomic_DNA"/>
</dbReference>
<keyword evidence="9" id="KW-1185">Reference proteome</keyword>
<feature type="transmembrane region" description="Helical" evidence="6">
    <location>
        <begin position="367"/>
        <end position="386"/>
    </location>
</feature>
<dbReference type="Proteomes" id="UP000276542">
    <property type="component" value="Unassembled WGS sequence"/>
</dbReference>
<dbReference type="AlphaFoldDB" id="A0A3A5HG75"/>
<feature type="transmembrane region" description="Helical" evidence="6">
    <location>
        <begin position="630"/>
        <end position="653"/>
    </location>
</feature>
<keyword evidence="5 6" id="KW-0472">Membrane</keyword>
<evidence type="ECO:0000256" key="5">
    <source>
        <dbReference type="ARBA" id="ARBA00023136"/>
    </source>
</evidence>
<feature type="transmembrane region" description="Helical" evidence="6">
    <location>
        <begin position="287"/>
        <end position="307"/>
    </location>
</feature>
<feature type="transmembrane region" description="Helical" evidence="6">
    <location>
        <begin position="342"/>
        <end position="361"/>
    </location>
</feature>
<evidence type="ECO:0000256" key="4">
    <source>
        <dbReference type="ARBA" id="ARBA00022989"/>
    </source>
</evidence>
<dbReference type="PANTHER" id="PTHR33406">
    <property type="entry name" value="MEMBRANE PROTEIN MJ1562-RELATED"/>
    <property type="match status" value="1"/>
</dbReference>
<evidence type="ECO:0000256" key="1">
    <source>
        <dbReference type="ARBA" id="ARBA00004651"/>
    </source>
</evidence>
<feature type="transmembrane region" description="Helical" evidence="6">
    <location>
        <begin position="605"/>
        <end position="623"/>
    </location>
</feature>
<feature type="transmembrane region" description="Helical" evidence="6">
    <location>
        <begin position="262"/>
        <end position="280"/>
    </location>
</feature>
<dbReference type="OrthoDB" id="3609669at2"/>
<evidence type="ECO:0000313" key="8">
    <source>
        <dbReference type="EMBL" id="RJS46737.1"/>
    </source>
</evidence>
<dbReference type="GO" id="GO:0005886">
    <property type="term" value="C:plasma membrane"/>
    <property type="evidence" value="ECO:0007669"/>
    <property type="project" value="UniProtKB-SubCell"/>
</dbReference>
<evidence type="ECO:0000256" key="2">
    <source>
        <dbReference type="ARBA" id="ARBA00022475"/>
    </source>
</evidence>
<protein>
    <submittedName>
        <fullName evidence="8">RND transporter</fullName>
    </submittedName>
</protein>
<evidence type="ECO:0000256" key="6">
    <source>
        <dbReference type="SAM" id="Phobius"/>
    </source>
</evidence>
<evidence type="ECO:0000313" key="9">
    <source>
        <dbReference type="Proteomes" id="UP000276542"/>
    </source>
</evidence>
<accession>A0A3A5HG75</accession>
<dbReference type="Gene3D" id="1.20.1640.10">
    <property type="entry name" value="Multidrug efflux transporter AcrB transmembrane domain"/>
    <property type="match status" value="1"/>
</dbReference>
<feature type="domain" description="Membrane transport protein MMPL" evidence="7">
    <location>
        <begin position="107"/>
        <end position="317"/>
    </location>
</feature>
<feature type="transmembrane region" description="Helical" evidence="6">
    <location>
        <begin position="313"/>
        <end position="335"/>
    </location>
</feature>
<proteinExistence type="predicted"/>
<dbReference type="PANTHER" id="PTHR33406:SF13">
    <property type="entry name" value="MEMBRANE PROTEIN YDFJ"/>
    <property type="match status" value="1"/>
</dbReference>
<dbReference type="InterPro" id="IPR050545">
    <property type="entry name" value="Mycobact_MmpL"/>
</dbReference>
<sequence>MRIVRILGWVVTAAAVVAVVVAGLAQVRTDTTTRSILPLSDPSQKASLEAARSFGGDPVVVLAETTKAGALLESEQVERLVGLEGRLSRLPDVAVVFGPGTVLNQVAGQAQNMLATIVGRRDALQMAAEARAQKAGLSAPAVRAAGRKATEAYDVRYGSLLVKGLPAGLPTLRNPRFVRAVVLDQDGQPRQQWRFVVPSPYAVAIVVRPRDQLDQSATERLVKAVKREVKAAGLDTERVTVTGMPVVAAGLGDVLAREIPRLGGIGLALIAGCYLLLPWLRPRRARLLPLLATVSATLAVLAAFGWLDHPLSLGVVAFLPIVLGTGSDFPAYLVRGADRRKVVVAALAAAAGFGSLAVSSVPFVRDLGLALAMGVLAATALGLLIARGRQLTTPALPETGDPGNDRGTPLPPRLGSRARGAVLLVAAACAIAGWVALPGLKVESQPEQLAAGLPALDDAKHAEEVIGSAGEVQILVRGKNVLEPKTLAWMREVQDVAVRRFGDRLHPIVSPPSLLAFLGTDPTPEQIRAGLAQLPSYLRGAALRSDGRQAVLSFGIELEDVAQQRDLLDDLRAAIPEPPAGIDADLAGLPVVTARSYELVSSGRYLDGFVGIAAAGLVLLIGLRRRSDALRAILAACLATGWGFAGAGVLGLTLTPLTVALGSLATATACEFTVLLGAARAGRGDLLGRSVLVAALAATCGYLALAFSGLAVIRDFGLFLASTVALSLLAAHVVRLVLPDRGARPRTPVVDLAPVPEEVLV</sequence>
<keyword evidence="3 6" id="KW-0812">Transmembrane</keyword>
<evidence type="ECO:0000256" key="3">
    <source>
        <dbReference type="ARBA" id="ARBA00022692"/>
    </source>
</evidence>
<feature type="transmembrane region" description="Helical" evidence="6">
    <location>
        <begin position="659"/>
        <end position="679"/>
    </location>
</feature>
<feature type="transmembrane region" description="Helical" evidence="6">
    <location>
        <begin position="421"/>
        <end position="440"/>
    </location>
</feature>
<dbReference type="InterPro" id="IPR004869">
    <property type="entry name" value="MMPL_dom"/>
</dbReference>
<keyword evidence="4 6" id="KW-1133">Transmembrane helix</keyword>
<feature type="transmembrane region" description="Helical" evidence="6">
    <location>
        <begin position="691"/>
        <end position="713"/>
    </location>
</feature>
<dbReference type="RefSeq" id="WP_120060708.1">
    <property type="nucleotide sequence ID" value="NZ_QYRP01000002.1"/>
</dbReference>
<reference evidence="9" key="1">
    <citation type="submission" date="2018-09" db="EMBL/GenBank/DDBJ databases">
        <authorList>
            <person name="Zhu H."/>
        </authorList>
    </citation>
    <scope>NUCLEOTIDE SEQUENCE [LARGE SCALE GENOMIC DNA]</scope>
    <source>
        <strain evidence="9">K1W22B-1</strain>
    </source>
</reference>
<comment type="caution">
    <text evidence="8">The sequence shown here is derived from an EMBL/GenBank/DDBJ whole genome shotgun (WGS) entry which is preliminary data.</text>
</comment>